<reference evidence="3" key="1">
    <citation type="journal article" date="2017" name="Nat. Microbiol.">
        <title>Global analysis of biosynthetic gene clusters reveals vast potential of secondary metabolite production in Penicillium species.</title>
        <authorList>
            <person name="Nielsen J.C."/>
            <person name="Grijseels S."/>
            <person name="Prigent S."/>
            <person name="Ji B."/>
            <person name="Dainat J."/>
            <person name="Nielsen K.F."/>
            <person name="Frisvad J.C."/>
            <person name="Workman M."/>
            <person name="Nielsen J."/>
        </authorList>
    </citation>
    <scope>NUCLEOTIDE SEQUENCE [LARGE SCALE GENOMIC DNA]</scope>
    <source>
        <strain evidence="3">IBT 13039</strain>
    </source>
</reference>
<dbReference type="EMBL" id="MOOB01001012">
    <property type="protein sequence ID" value="OQE25055.1"/>
    <property type="molecule type" value="Genomic_DNA"/>
</dbReference>
<protein>
    <submittedName>
        <fullName evidence="2">Uncharacterized protein</fullName>
    </submittedName>
</protein>
<dbReference type="AlphaFoldDB" id="A0A1V6TFB6"/>
<comment type="caution">
    <text evidence="2">The sequence shown here is derived from an EMBL/GenBank/DDBJ whole genome shotgun (WGS) entry which is preliminary data.</text>
</comment>
<evidence type="ECO:0000256" key="1">
    <source>
        <dbReference type="SAM" id="MobiDB-lite"/>
    </source>
</evidence>
<feature type="non-terminal residue" evidence="2">
    <location>
        <position position="50"/>
    </location>
</feature>
<dbReference type="Proteomes" id="UP000191691">
    <property type="component" value="Unassembled WGS sequence"/>
</dbReference>
<gene>
    <name evidence="2" type="ORF">PENNAL_c1012G06369</name>
</gene>
<keyword evidence="3" id="KW-1185">Reference proteome</keyword>
<organism evidence="2 3">
    <name type="scientific">Penicillium nalgiovense</name>
    <dbReference type="NCBI Taxonomy" id="60175"/>
    <lineage>
        <taxon>Eukaryota</taxon>
        <taxon>Fungi</taxon>
        <taxon>Dikarya</taxon>
        <taxon>Ascomycota</taxon>
        <taxon>Pezizomycotina</taxon>
        <taxon>Eurotiomycetes</taxon>
        <taxon>Eurotiomycetidae</taxon>
        <taxon>Eurotiales</taxon>
        <taxon>Aspergillaceae</taxon>
        <taxon>Penicillium</taxon>
    </lineage>
</organism>
<feature type="compositionally biased region" description="Low complexity" evidence="1">
    <location>
        <begin position="29"/>
        <end position="42"/>
    </location>
</feature>
<accession>A0A1V6TFB6</accession>
<evidence type="ECO:0000313" key="3">
    <source>
        <dbReference type="Proteomes" id="UP000191691"/>
    </source>
</evidence>
<evidence type="ECO:0000313" key="2">
    <source>
        <dbReference type="EMBL" id="OQE25055.1"/>
    </source>
</evidence>
<name>A0A1V6TFB6_PENNA</name>
<feature type="region of interest" description="Disordered" evidence="1">
    <location>
        <begin position="1"/>
        <end position="50"/>
    </location>
</feature>
<sequence>MAHEMVPRRSSPTSRYATLLSHSDENLDTRNTSSTNQTPPTNVDGRWYGP</sequence>
<proteinExistence type="predicted"/>